<comment type="subcellular location">
    <subcellularLocation>
        <location evidence="10">Endoplasmic reticulum membrane</location>
        <topology evidence="10">Multi-pass membrane protein</topology>
    </subcellularLocation>
    <subcellularLocation>
        <location evidence="1">Membrane</location>
        <topology evidence="1">Multi-pass membrane protein</topology>
    </subcellularLocation>
</comment>
<protein>
    <recommendedName>
        <fullName evidence="3 10">Protein-S-isoprenylcysteine O-methyltransferase</fullName>
        <ecNumber evidence="3 10">2.1.1.100</ecNumber>
    </recommendedName>
</protein>
<keyword evidence="10" id="KW-0256">Endoplasmic reticulum</keyword>
<proteinExistence type="inferred from homology"/>
<comment type="similarity">
    <text evidence="2 10">Belongs to the class VI-like SAM-binding methyltransferase superfamily. Isoprenylcysteine carboxyl methyltransferase family.</text>
</comment>
<dbReference type="GO" id="GO:0005789">
    <property type="term" value="C:endoplasmic reticulum membrane"/>
    <property type="evidence" value="ECO:0007669"/>
    <property type="project" value="UniProtKB-SubCell"/>
</dbReference>
<accession>A0A394DDP4</accession>
<keyword evidence="6 10" id="KW-0949">S-adenosyl-L-methionine</keyword>
<evidence type="ECO:0000313" key="11">
    <source>
        <dbReference type="EMBL" id="OIW21275.1"/>
    </source>
</evidence>
<evidence type="ECO:0000256" key="5">
    <source>
        <dbReference type="ARBA" id="ARBA00022679"/>
    </source>
</evidence>
<feature type="transmembrane region" description="Helical" evidence="10">
    <location>
        <begin position="42"/>
        <end position="60"/>
    </location>
</feature>
<feature type="transmembrane region" description="Helical" evidence="10">
    <location>
        <begin position="12"/>
        <end position="30"/>
    </location>
</feature>
<evidence type="ECO:0000256" key="7">
    <source>
        <dbReference type="ARBA" id="ARBA00022692"/>
    </source>
</evidence>
<comment type="caution">
    <text evidence="11">The sequence shown here is derived from an EMBL/GenBank/DDBJ whole genome shotgun (WGS) entry which is preliminary data.</text>
</comment>
<comment type="catalytic activity">
    <reaction evidence="10">
        <text>[protein]-C-terminal S-[(2E,6E)-farnesyl]-L-cysteine + S-adenosyl-L-methionine = [protein]-C-terminal S-[(2E,6E)-farnesyl]-L-cysteine methyl ester + S-adenosyl-L-homocysteine</text>
        <dbReference type="Rhea" id="RHEA:21672"/>
        <dbReference type="Rhea" id="RHEA-COMP:12125"/>
        <dbReference type="Rhea" id="RHEA-COMP:12126"/>
        <dbReference type="ChEBI" id="CHEBI:57856"/>
        <dbReference type="ChEBI" id="CHEBI:59789"/>
        <dbReference type="ChEBI" id="CHEBI:90510"/>
        <dbReference type="ChEBI" id="CHEBI:90511"/>
        <dbReference type="EC" id="2.1.1.100"/>
    </reaction>
</comment>
<evidence type="ECO:0000256" key="2">
    <source>
        <dbReference type="ARBA" id="ARBA00009140"/>
    </source>
</evidence>
<evidence type="ECO:0000256" key="10">
    <source>
        <dbReference type="RuleBase" id="RU362022"/>
    </source>
</evidence>
<dbReference type="STRING" id="3871.A0A394DDP4"/>
<comment type="cofactor">
    <cofactor evidence="10">
        <name>Zn(2+)</name>
        <dbReference type="ChEBI" id="CHEBI:29105"/>
    </cofactor>
    <text evidence="10">Divalent metal cations. Probably Zn(2+).</text>
</comment>
<organism evidence="11 12">
    <name type="scientific">Lupinus angustifolius</name>
    <name type="common">Narrow-leaved blue lupine</name>
    <dbReference type="NCBI Taxonomy" id="3871"/>
    <lineage>
        <taxon>Eukaryota</taxon>
        <taxon>Viridiplantae</taxon>
        <taxon>Streptophyta</taxon>
        <taxon>Embryophyta</taxon>
        <taxon>Tracheophyta</taxon>
        <taxon>Spermatophyta</taxon>
        <taxon>Magnoliopsida</taxon>
        <taxon>eudicotyledons</taxon>
        <taxon>Gunneridae</taxon>
        <taxon>Pentapetalae</taxon>
        <taxon>rosids</taxon>
        <taxon>fabids</taxon>
        <taxon>Fabales</taxon>
        <taxon>Fabaceae</taxon>
        <taxon>Papilionoideae</taxon>
        <taxon>50 kb inversion clade</taxon>
        <taxon>genistoids sensu lato</taxon>
        <taxon>core genistoids</taxon>
        <taxon>Genisteae</taxon>
        <taxon>Lupinus</taxon>
    </lineage>
</organism>
<dbReference type="EC" id="2.1.1.100" evidence="3 10"/>
<dbReference type="PROSITE" id="PS51564">
    <property type="entry name" value="SAM_ICMT"/>
    <property type="match status" value="1"/>
</dbReference>
<dbReference type="PANTHER" id="PTHR12714">
    <property type="entry name" value="PROTEIN-S ISOPRENYLCYSTEINE O-METHYLTRANSFERASE"/>
    <property type="match status" value="1"/>
</dbReference>
<keyword evidence="4 10" id="KW-0489">Methyltransferase</keyword>
<evidence type="ECO:0000256" key="8">
    <source>
        <dbReference type="ARBA" id="ARBA00022989"/>
    </source>
</evidence>
<dbReference type="OrthoDB" id="422086at2759"/>
<keyword evidence="5" id="KW-0808">Transferase</keyword>
<dbReference type="KEGG" id="lang:109339638"/>
<dbReference type="Gene3D" id="1.20.120.1630">
    <property type="match status" value="1"/>
</dbReference>
<dbReference type="Proteomes" id="UP000188354">
    <property type="component" value="Unassembled WGS sequence"/>
</dbReference>
<keyword evidence="7 10" id="KW-0812">Transmembrane</keyword>
<dbReference type="InterPro" id="IPR007269">
    <property type="entry name" value="ICMT_MeTrfase"/>
</dbReference>
<evidence type="ECO:0000256" key="1">
    <source>
        <dbReference type="ARBA" id="ARBA00004141"/>
    </source>
</evidence>
<dbReference type="Pfam" id="PF04140">
    <property type="entry name" value="ICMT"/>
    <property type="match status" value="1"/>
</dbReference>
<dbReference type="PANTHER" id="PTHR12714:SF9">
    <property type="entry name" value="PROTEIN-S-ISOPRENYLCYSTEINE O-METHYLTRANSFERASE"/>
    <property type="match status" value="1"/>
</dbReference>
<dbReference type="GO" id="GO:0004671">
    <property type="term" value="F:protein C-terminal S-isoprenylcysteine carboxyl O-methyltransferase activity"/>
    <property type="evidence" value="ECO:0007669"/>
    <property type="project" value="UniProtKB-EC"/>
</dbReference>
<feature type="transmembrane region" description="Helical" evidence="10">
    <location>
        <begin position="131"/>
        <end position="159"/>
    </location>
</feature>
<evidence type="ECO:0000256" key="4">
    <source>
        <dbReference type="ARBA" id="ARBA00022603"/>
    </source>
</evidence>
<dbReference type="AlphaFoldDB" id="A0A394DDP4"/>
<reference evidence="11 12" key="1">
    <citation type="journal article" date="2017" name="Plant Biotechnol. J.">
        <title>A comprehensive draft genome sequence for lupin (Lupinus angustifolius), an emerging health food: insights into plant-microbe interactions and legume evolution.</title>
        <authorList>
            <person name="Hane J.K."/>
            <person name="Ming Y."/>
            <person name="Kamphuis L.G."/>
            <person name="Nelson M.N."/>
            <person name="Garg G."/>
            <person name="Atkins C.A."/>
            <person name="Bayer P.E."/>
            <person name="Bravo A."/>
            <person name="Bringans S."/>
            <person name="Cannon S."/>
            <person name="Edwards D."/>
            <person name="Foley R."/>
            <person name="Gao L.L."/>
            <person name="Harrison M.J."/>
            <person name="Huang W."/>
            <person name="Hurgobin B."/>
            <person name="Li S."/>
            <person name="Liu C.W."/>
            <person name="McGrath A."/>
            <person name="Morahan G."/>
            <person name="Murray J."/>
            <person name="Weller J."/>
            <person name="Jian J."/>
            <person name="Singh K.B."/>
        </authorList>
    </citation>
    <scope>NUCLEOTIDE SEQUENCE [LARGE SCALE GENOMIC DNA]</scope>
    <source>
        <strain evidence="12">cv. Tanjil</strain>
        <tissue evidence="11">Whole plant</tissue>
    </source>
</reference>
<comment type="caution">
    <text evidence="10">Lacks conserved residue(s) required for the propagation of feature annotation.</text>
</comment>
<evidence type="ECO:0000256" key="3">
    <source>
        <dbReference type="ARBA" id="ARBA00012151"/>
    </source>
</evidence>
<keyword evidence="8 10" id="KW-1133">Transmembrane helix</keyword>
<name>A0A394DDP4_LUPAN</name>
<dbReference type="GO" id="GO:0032259">
    <property type="term" value="P:methylation"/>
    <property type="evidence" value="ECO:0007669"/>
    <property type="project" value="UniProtKB-KW"/>
</dbReference>
<dbReference type="InterPro" id="IPR025770">
    <property type="entry name" value="PPMT_MeTrfase"/>
</dbReference>
<keyword evidence="12" id="KW-1185">Reference proteome</keyword>
<evidence type="ECO:0000313" key="12">
    <source>
        <dbReference type="Proteomes" id="UP000188354"/>
    </source>
</evidence>
<sequence>MTEIFSTELSQFLIAVIFFHSSEYVLALVFHGRSNVSLSSLLISKHYILAMIFSLLEYLSESVLFPELKKQRIISHLGLAMVVIGEIIRKMAVTTAGRAFTHLIRTRHDDRHRLVTHGIYGFIRHPGYSGFLLWAVGTQIMLCNPISTVVFAVVVWHFFAKRIVYEEYFLVQFFGKQYEEYAQRVVSGVPFVNWKRGNSVS</sequence>
<dbReference type="Gramene" id="OIW21275">
    <property type="protein sequence ID" value="OIW21275"/>
    <property type="gene ID" value="TanjilG_31390"/>
</dbReference>
<keyword evidence="9 10" id="KW-0472">Membrane</keyword>
<dbReference type="EMBL" id="MLAU01021761">
    <property type="protein sequence ID" value="OIW21275.1"/>
    <property type="molecule type" value="Genomic_DNA"/>
</dbReference>
<gene>
    <name evidence="11" type="ORF">TanjilG_31390</name>
</gene>
<evidence type="ECO:0000256" key="9">
    <source>
        <dbReference type="ARBA" id="ARBA00023136"/>
    </source>
</evidence>
<evidence type="ECO:0000256" key="6">
    <source>
        <dbReference type="ARBA" id="ARBA00022691"/>
    </source>
</evidence>